<proteinExistence type="inferred from homology"/>
<dbReference type="GO" id="GO:0005778">
    <property type="term" value="C:peroxisomal membrane"/>
    <property type="evidence" value="ECO:0007669"/>
    <property type="project" value="TreeGrafter"/>
</dbReference>
<keyword evidence="3 6" id="KW-0812">Transmembrane</keyword>
<dbReference type="PANTHER" id="PTHR11266">
    <property type="entry name" value="PEROXISOMAL MEMBRANE PROTEIN 2, PXMP2 MPV17"/>
    <property type="match status" value="1"/>
</dbReference>
<protein>
    <recommendedName>
        <fullName evidence="9">Integral membrane protein-like protein</fullName>
    </recommendedName>
</protein>
<dbReference type="InterPro" id="IPR007248">
    <property type="entry name" value="Mpv17_PMP22"/>
</dbReference>
<accession>A0A6A6VGM9</accession>
<evidence type="ECO:0000256" key="6">
    <source>
        <dbReference type="RuleBase" id="RU363053"/>
    </source>
</evidence>
<keyword evidence="8" id="KW-1185">Reference proteome</keyword>
<dbReference type="OrthoDB" id="10267969at2759"/>
<dbReference type="Proteomes" id="UP000799440">
    <property type="component" value="Unassembled WGS sequence"/>
</dbReference>
<evidence type="ECO:0000313" key="8">
    <source>
        <dbReference type="Proteomes" id="UP000799440"/>
    </source>
</evidence>
<organism evidence="7 8">
    <name type="scientific">Sporormia fimetaria CBS 119925</name>
    <dbReference type="NCBI Taxonomy" id="1340428"/>
    <lineage>
        <taxon>Eukaryota</taxon>
        <taxon>Fungi</taxon>
        <taxon>Dikarya</taxon>
        <taxon>Ascomycota</taxon>
        <taxon>Pezizomycotina</taxon>
        <taxon>Dothideomycetes</taxon>
        <taxon>Pleosporomycetidae</taxon>
        <taxon>Pleosporales</taxon>
        <taxon>Sporormiaceae</taxon>
        <taxon>Sporormia</taxon>
    </lineage>
</organism>
<dbReference type="PANTHER" id="PTHR11266:SF80">
    <property type="entry name" value="PEROXISOMAL MEMBRANE PROTEIN 2"/>
    <property type="match status" value="1"/>
</dbReference>
<dbReference type="EMBL" id="MU006567">
    <property type="protein sequence ID" value="KAF2748959.1"/>
    <property type="molecule type" value="Genomic_DNA"/>
</dbReference>
<keyword evidence="5 6" id="KW-0472">Membrane</keyword>
<feature type="transmembrane region" description="Helical" evidence="6">
    <location>
        <begin position="100"/>
        <end position="126"/>
    </location>
</feature>
<evidence type="ECO:0008006" key="9">
    <source>
        <dbReference type="Google" id="ProtNLM"/>
    </source>
</evidence>
<dbReference type="AlphaFoldDB" id="A0A6A6VGM9"/>
<keyword evidence="4 6" id="KW-1133">Transmembrane helix</keyword>
<evidence type="ECO:0000256" key="3">
    <source>
        <dbReference type="ARBA" id="ARBA00022692"/>
    </source>
</evidence>
<name>A0A6A6VGM9_9PLEO</name>
<gene>
    <name evidence="7" type="ORF">M011DRAFT_399478</name>
</gene>
<reference evidence="7" key="1">
    <citation type="journal article" date="2020" name="Stud. Mycol.">
        <title>101 Dothideomycetes genomes: a test case for predicting lifestyles and emergence of pathogens.</title>
        <authorList>
            <person name="Haridas S."/>
            <person name="Albert R."/>
            <person name="Binder M."/>
            <person name="Bloem J."/>
            <person name="Labutti K."/>
            <person name="Salamov A."/>
            <person name="Andreopoulos B."/>
            <person name="Baker S."/>
            <person name="Barry K."/>
            <person name="Bills G."/>
            <person name="Bluhm B."/>
            <person name="Cannon C."/>
            <person name="Castanera R."/>
            <person name="Culley D."/>
            <person name="Daum C."/>
            <person name="Ezra D."/>
            <person name="Gonzalez J."/>
            <person name="Henrissat B."/>
            <person name="Kuo A."/>
            <person name="Liang C."/>
            <person name="Lipzen A."/>
            <person name="Lutzoni F."/>
            <person name="Magnuson J."/>
            <person name="Mondo S."/>
            <person name="Nolan M."/>
            <person name="Ohm R."/>
            <person name="Pangilinan J."/>
            <person name="Park H.-J."/>
            <person name="Ramirez L."/>
            <person name="Alfaro M."/>
            <person name="Sun H."/>
            <person name="Tritt A."/>
            <person name="Yoshinaga Y."/>
            <person name="Zwiers L.-H."/>
            <person name="Turgeon B."/>
            <person name="Goodwin S."/>
            <person name="Spatafora J."/>
            <person name="Crous P."/>
            <person name="Grigoriev I."/>
        </authorList>
    </citation>
    <scope>NUCLEOTIDE SEQUENCE</scope>
    <source>
        <strain evidence="7">CBS 119925</strain>
    </source>
</reference>
<sequence>MPSDILSPTAQSTALNIFSNVLAQGISSYKRDAPLSLNCTPILNFALFTILSTPPNILWQRFLEDQFPTTIRAPHPNTEKPHAKEQPQNVTSIRNIAIKFLLDMTIGAAVNTVLFLGFMSYVNAPVNAGLDQGMWDVVANDVRRKFWPLIVDGLKLWPAVSLMSFCVVPVDKRVLVGSLVGVGWNVYLSLLVGA</sequence>
<evidence type="ECO:0000256" key="4">
    <source>
        <dbReference type="ARBA" id="ARBA00022989"/>
    </source>
</evidence>
<comment type="similarity">
    <text evidence="2 6">Belongs to the peroxisomal membrane protein PXMP2/4 family.</text>
</comment>
<evidence type="ECO:0000256" key="1">
    <source>
        <dbReference type="ARBA" id="ARBA00004141"/>
    </source>
</evidence>
<feature type="transmembrane region" description="Helical" evidence="6">
    <location>
        <begin position="174"/>
        <end position="192"/>
    </location>
</feature>
<comment type="subcellular location">
    <subcellularLocation>
        <location evidence="1">Membrane</location>
        <topology evidence="1">Multi-pass membrane protein</topology>
    </subcellularLocation>
</comment>
<evidence type="ECO:0000313" key="7">
    <source>
        <dbReference type="EMBL" id="KAF2748959.1"/>
    </source>
</evidence>
<evidence type="ECO:0000256" key="2">
    <source>
        <dbReference type="ARBA" id="ARBA00006824"/>
    </source>
</evidence>
<evidence type="ECO:0000256" key="5">
    <source>
        <dbReference type="ARBA" id="ARBA00023136"/>
    </source>
</evidence>
<dbReference type="Pfam" id="PF04117">
    <property type="entry name" value="Mpv17_PMP22"/>
    <property type="match status" value="1"/>
</dbReference>